<accession>N1R0S3</accession>
<proteinExistence type="predicted"/>
<protein>
    <submittedName>
        <fullName evidence="1">Uncharacterized protein</fullName>
    </submittedName>
</protein>
<evidence type="ECO:0000313" key="1">
    <source>
        <dbReference type="EnsemblPlants" id="EMT17471"/>
    </source>
</evidence>
<dbReference type="AlphaFoldDB" id="N1R0S3"/>
<sequence length="57" mass="6469">MEAVEEEGRNRKPMAKLLSLVVAPLLRRRTSFPPPSPSPSPPRFLQRLPLLLVLPLR</sequence>
<name>N1R0S3_AEGTA</name>
<organism evidence="1">
    <name type="scientific">Aegilops tauschii</name>
    <name type="common">Tausch's goatgrass</name>
    <name type="synonym">Aegilops squarrosa</name>
    <dbReference type="NCBI Taxonomy" id="37682"/>
    <lineage>
        <taxon>Eukaryota</taxon>
        <taxon>Viridiplantae</taxon>
        <taxon>Streptophyta</taxon>
        <taxon>Embryophyta</taxon>
        <taxon>Tracheophyta</taxon>
        <taxon>Spermatophyta</taxon>
        <taxon>Magnoliopsida</taxon>
        <taxon>Liliopsida</taxon>
        <taxon>Poales</taxon>
        <taxon>Poaceae</taxon>
        <taxon>BOP clade</taxon>
        <taxon>Pooideae</taxon>
        <taxon>Triticodae</taxon>
        <taxon>Triticeae</taxon>
        <taxon>Triticinae</taxon>
        <taxon>Aegilops</taxon>
    </lineage>
</organism>
<dbReference type="EnsemblPlants" id="EMT17471">
    <property type="protein sequence ID" value="EMT17471"/>
    <property type="gene ID" value="F775_43986"/>
</dbReference>
<reference evidence="1" key="1">
    <citation type="submission" date="2015-06" db="UniProtKB">
        <authorList>
            <consortium name="EnsemblPlants"/>
        </authorList>
    </citation>
    <scope>IDENTIFICATION</scope>
</reference>